<dbReference type="InterPro" id="IPR008996">
    <property type="entry name" value="IL1/FGF"/>
</dbReference>
<comment type="similarity">
    <text evidence="1 2">Belongs to the heparin-binding growth factors family.</text>
</comment>
<accession>A0A8C4NAZ2</accession>
<sequence length="188" mass="21674">MASELLRLVLAWAFLASLRVPRTTAAAAFRFPGFLRRYELTLPHSMSRFAKERTMNEYMQGIKRSRRLYCNIGIGFHLQILPNGRVNGVHRESSYSLLEISTVDRGVVSISGVRSGLYLAMSARGRAYSTPYFNHECKFKEELLPNHYNAYESLQHAGFYLSLNRKGRVRNARKVNPTMRVTHFLPRM</sequence>
<dbReference type="AlphaFoldDB" id="A0A8C4NAZ2"/>
<dbReference type="InterPro" id="IPR002209">
    <property type="entry name" value="Fibroblast_GF_fam"/>
</dbReference>
<dbReference type="Gene3D" id="2.80.10.50">
    <property type="match status" value="1"/>
</dbReference>
<reference evidence="3" key="1">
    <citation type="submission" date="2025-08" db="UniProtKB">
        <authorList>
            <consortium name="Ensembl"/>
        </authorList>
    </citation>
    <scope>IDENTIFICATION</scope>
</reference>
<dbReference type="PANTHER" id="PTHR11486">
    <property type="entry name" value="FIBROBLAST GROWTH FACTOR"/>
    <property type="match status" value="1"/>
</dbReference>
<dbReference type="PRINTS" id="PR00263">
    <property type="entry name" value="HBGFFGF"/>
</dbReference>
<proteinExistence type="inferred from homology"/>
<name>A0A8C4NAZ2_EPTBU</name>
<dbReference type="Proteomes" id="UP000694388">
    <property type="component" value="Unplaced"/>
</dbReference>
<feature type="chain" id="PRO_5034540214" description="Fibroblast growth factor" evidence="2">
    <location>
        <begin position="26"/>
        <end position="188"/>
    </location>
</feature>
<dbReference type="Ensembl" id="ENSEBUT00000005382.1">
    <property type="protein sequence ID" value="ENSEBUP00000004944.1"/>
    <property type="gene ID" value="ENSEBUG00000003423.1"/>
</dbReference>
<keyword evidence="4" id="KW-1185">Reference proteome</keyword>
<dbReference type="OMA" id="VFQDECK"/>
<evidence type="ECO:0000313" key="3">
    <source>
        <dbReference type="Ensembl" id="ENSEBUP00000004944.1"/>
    </source>
</evidence>
<evidence type="ECO:0000313" key="4">
    <source>
        <dbReference type="Proteomes" id="UP000694388"/>
    </source>
</evidence>
<keyword evidence="2" id="KW-0732">Signal</keyword>
<reference evidence="3" key="2">
    <citation type="submission" date="2025-09" db="UniProtKB">
        <authorList>
            <consortium name="Ensembl"/>
        </authorList>
    </citation>
    <scope>IDENTIFICATION</scope>
</reference>
<dbReference type="GO" id="GO:0008083">
    <property type="term" value="F:growth factor activity"/>
    <property type="evidence" value="ECO:0007669"/>
    <property type="project" value="InterPro"/>
</dbReference>
<evidence type="ECO:0000256" key="1">
    <source>
        <dbReference type="ARBA" id="ARBA00007936"/>
    </source>
</evidence>
<evidence type="ECO:0000256" key="2">
    <source>
        <dbReference type="RuleBase" id="RU049442"/>
    </source>
</evidence>
<dbReference type="GeneTree" id="ENSGT00940000157821"/>
<dbReference type="Pfam" id="PF00167">
    <property type="entry name" value="FGF"/>
    <property type="match status" value="1"/>
</dbReference>
<protein>
    <recommendedName>
        <fullName evidence="2">Fibroblast growth factor</fullName>
        <shortName evidence="2">FGF</shortName>
    </recommendedName>
</protein>
<organism evidence="3 4">
    <name type="scientific">Eptatretus burgeri</name>
    <name type="common">Inshore hagfish</name>
    <dbReference type="NCBI Taxonomy" id="7764"/>
    <lineage>
        <taxon>Eukaryota</taxon>
        <taxon>Metazoa</taxon>
        <taxon>Chordata</taxon>
        <taxon>Craniata</taxon>
        <taxon>Vertebrata</taxon>
        <taxon>Cyclostomata</taxon>
        <taxon>Myxini</taxon>
        <taxon>Myxiniformes</taxon>
        <taxon>Myxinidae</taxon>
        <taxon>Eptatretinae</taxon>
        <taxon>Eptatretus</taxon>
    </lineage>
</organism>
<dbReference type="PRINTS" id="PR00262">
    <property type="entry name" value="IL1HBGF"/>
</dbReference>
<feature type="signal peptide" evidence="2">
    <location>
        <begin position="1"/>
        <end position="25"/>
    </location>
</feature>
<dbReference type="SUPFAM" id="SSF50353">
    <property type="entry name" value="Cytokine"/>
    <property type="match status" value="1"/>
</dbReference>
<dbReference type="SMART" id="SM00442">
    <property type="entry name" value="FGF"/>
    <property type="match status" value="1"/>
</dbReference>